<feature type="transmembrane region" description="Helical" evidence="1">
    <location>
        <begin position="241"/>
        <end position="259"/>
    </location>
</feature>
<proteinExistence type="predicted"/>
<comment type="caution">
    <text evidence="3">The sequence shown here is derived from an EMBL/GenBank/DDBJ whole genome shotgun (WGS) entry which is preliminary data.</text>
</comment>
<evidence type="ECO:0000313" key="3">
    <source>
        <dbReference type="EMBL" id="MET3525263.1"/>
    </source>
</evidence>
<evidence type="ECO:0000313" key="4">
    <source>
        <dbReference type="Proteomes" id="UP001549110"/>
    </source>
</evidence>
<feature type="domain" description="Acyltransferase 3" evidence="2">
    <location>
        <begin position="15"/>
        <end position="358"/>
    </location>
</feature>
<feature type="transmembrane region" description="Helical" evidence="1">
    <location>
        <begin position="59"/>
        <end position="82"/>
    </location>
</feature>
<accession>A0ABV2EE20</accession>
<reference evidence="3 4" key="1">
    <citation type="submission" date="2024-06" db="EMBL/GenBank/DDBJ databases">
        <title>Genomic Encyclopedia of Type Strains, Phase IV (KMG-IV): sequencing the most valuable type-strain genomes for metagenomic binning, comparative biology and taxonomic classification.</title>
        <authorList>
            <person name="Goeker M."/>
        </authorList>
    </citation>
    <scope>NUCLEOTIDE SEQUENCE [LARGE SCALE GENOMIC DNA]</scope>
    <source>
        <strain evidence="3 4">DSM 17809</strain>
    </source>
</reference>
<feature type="transmembrane region" description="Helical" evidence="1">
    <location>
        <begin position="313"/>
        <end position="333"/>
    </location>
</feature>
<feature type="transmembrane region" description="Helical" evidence="1">
    <location>
        <begin position="209"/>
        <end position="229"/>
    </location>
</feature>
<feature type="transmembrane region" description="Helical" evidence="1">
    <location>
        <begin position="147"/>
        <end position="167"/>
    </location>
</feature>
<dbReference type="PANTHER" id="PTHR23028">
    <property type="entry name" value="ACETYLTRANSFERASE"/>
    <property type="match status" value="1"/>
</dbReference>
<keyword evidence="1" id="KW-0472">Membrane</keyword>
<dbReference type="InterPro" id="IPR050879">
    <property type="entry name" value="Acyltransferase_3"/>
</dbReference>
<feature type="transmembrane region" description="Helical" evidence="1">
    <location>
        <begin position="102"/>
        <end position="127"/>
    </location>
</feature>
<keyword evidence="1" id="KW-0812">Transmembrane</keyword>
<dbReference type="EMBL" id="JBEPLU010000001">
    <property type="protein sequence ID" value="MET3525263.1"/>
    <property type="molecule type" value="Genomic_DNA"/>
</dbReference>
<organism evidence="3 4">
    <name type="scientific">Phenylobacterium koreense</name>
    <dbReference type="NCBI Taxonomy" id="266125"/>
    <lineage>
        <taxon>Bacteria</taxon>
        <taxon>Pseudomonadati</taxon>
        <taxon>Pseudomonadota</taxon>
        <taxon>Alphaproteobacteria</taxon>
        <taxon>Caulobacterales</taxon>
        <taxon>Caulobacteraceae</taxon>
        <taxon>Phenylobacterium</taxon>
    </lineage>
</organism>
<feature type="transmembrane region" description="Helical" evidence="1">
    <location>
        <begin position="271"/>
        <end position="292"/>
    </location>
</feature>
<dbReference type="InterPro" id="IPR002656">
    <property type="entry name" value="Acyl_transf_3_dom"/>
</dbReference>
<keyword evidence="4" id="KW-1185">Reference proteome</keyword>
<dbReference type="Proteomes" id="UP001549110">
    <property type="component" value="Unassembled WGS sequence"/>
</dbReference>
<sequence length="386" mass="42993">MSPIPGEAPARKAVASLDMLRLIAALLVVLYHYFFLAWSEGSGSGGIRDVIPEGPVYPWSVPVISAGWVGVEVFFVISGFVITMSAQGKAASDFFRGRFLRLIPGVLFFATCAYLVIVSAGVLPLGVATERYLRTILLLPKGPWIDGVIWTLVAEAIFYFLIWLVLCFDKGRDVCWWARVAMIVQAVIWVSVPVSELFTDQLAQALSTYLARVTLISTGSFFLLGVFLFEIWRRGKSRARFAWVLAAYLCSMVSLYYISRNSVPVRDYGQSVLAPLAMWSCCIFAAVGFAVLERYRPPSGTVRSFVRQIGLMTYPLYLVHQITGARFLAFLYATGMADIAAVALAIVVCLAVSWLFARYVEPRMREALAGWIELPAKWSRGWRIQD</sequence>
<dbReference type="RefSeq" id="WP_331928287.1">
    <property type="nucleotide sequence ID" value="NZ_JBEPLU010000001.1"/>
</dbReference>
<name>A0ABV2EE20_9CAUL</name>
<feature type="transmembrane region" description="Helical" evidence="1">
    <location>
        <begin position="174"/>
        <end position="194"/>
    </location>
</feature>
<feature type="transmembrane region" description="Helical" evidence="1">
    <location>
        <begin position="20"/>
        <end position="39"/>
    </location>
</feature>
<protein>
    <submittedName>
        <fullName evidence="3">Peptidoglycan/LPS O-acetylase OafA/YrhL</fullName>
    </submittedName>
</protein>
<keyword evidence="1" id="KW-1133">Transmembrane helix</keyword>
<evidence type="ECO:0000259" key="2">
    <source>
        <dbReference type="Pfam" id="PF01757"/>
    </source>
</evidence>
<dbReference type="Pfam" id="PF01757">
    <property type="entry name" value="Acyl_transf_3"/>
    <property type="match status" value="1"/>
</dbReference>
<evidence type="ECO:0000256" key="1">
    <source>
        <dbReference type="SAM" id="Phobius"/>
    </source>
</evidence>
<gene>
    <name evidence="3" type="ORF">ABID41_000358</name>
</gene>
<feature type="transmembrane region" description="Helical" evidence="1">
    <location>
        <begin position="339"/>
        <end position="357"/>
    </location>
</feature>